<name>A0ACB8C7Q2_DERSI</name>
<comment type="caution">
    <text evidence="1">The sequence shown here is derived from an EMBL/GenBank/DDBJ whole genome shotgun (WGS) entry which is preliminary data.</text>
</comment>
<dbReference type="EMBL" id="CM023477">
    <property type="protein sequence ID" value="KAH7936910.1"/>
    <property type="molecule type" value="Genomic_DNA"/>
</dbReference>
<evidence type="ECO:0000313" key="2">
    <source>
        <dbReference type="Proteomes" id="UP000821865"/>
    </source>
</evidence>
<evidence type="ECO:0000313" key="1">
    <source>
        <dbReference type="EMBL" id="KAH7936910.1"/>
    </source>
</evidence>
<sequence>MVLQLRRHPSDDEFNAGLSKPTPCLDGTSCMLEDDENNVAVPLDSELSLQQIHFFPMACPHMFHCFLTALHCFLKTAAANNQGGTQDNNNHGPSAKRVRMAPPTTTAANQVE</sequence>
<gene>
    <name evidence="1" type="ORF">HPB49_006324</name>
</gene>
<protein>
    <submittedName>
        <fullName evidence="1">Uncharacterized protein</fullName>
    </submittedName>
</protein>
<proteinExistence type="predicted"/>
<keyword evidence="2" id="KW-1185">Reference proteome</keyword>
<accession>A0ACB8C7Q2</accession>
<dbReference type="Proteomes" id="UP000821865">
    <property type="component" value="Chromosome 8"/>
</dbReference>
<organism evidence="1 2">
    <name type="scientific">Dermacentor silvarum</name>
    <name type="common">Tick</name>
    <dbReference type="NCBI Taxonomy" id="543639"/>
    <lineage>
        <taxon>Eukaryota</taxon>
        <taxon>Metazoa</taxon>
        <taxon>Ecdysozoa</taxon>
        <taxon>Arthropoda</taxon>
        <taxon>Chelicerata</taxon>
        <taxon>Arachnida</taxon>
        <taxon>Acari</taxon>
        <taxon>Parasitiformes</taxon>
        <taxon>Ixodida</taxon>
        <taxon>Ixodoidea</taxon>
        <taxon>Ixodidae</taxon>
        <taxon>Rhipicephalinae</taxon>
        <taxon>Dermacentor</taxon>
    </lineage>
</organism>
<reference evidence="1" key="1">
    <citation type="submission" date="2020-05" db="EMBL/GenBank/DDBJ databases">
        <title>Large-scale comparative analyses of tick genomes elucidate their genetic diversity and vector capacities.</title>
        <authorList>
            <person name="Jia N."/>
            <person name="Wang J."/>
            <person name="Shi W."/>
            <person name="Du L."/>
            <person name="Sun Y."/>
            <person name="Zhan W."/>
            <person name="Jiang J."/>
            <person name="Wang Q."/>
            <person name="Zhang B."/>
            <person name="Ji P."/>
            <person name="Sakyi L.B."/>
            <person name="Cui X."/>
            <person name="Yuan T."/>
            <person name="Jiang B."/>
            <person name="Yang W."/>
            <person name="Lam T.T.-Y."/>
            <person name="Chang Q."/>
            <person name="Ding S."/>
            <person name="Wang X."/>
            <person name="Zhu J."/>
            <person name="Ruan X."/>
            <person name="Zhao L."/>
            <person name="Wei J."/>
            <person name="Que T."/>
            <person name="Du C."/>
            <person name="Cheng J."/>
            <person name="Dai P."/>
            <person name="Han X."/>
            <person name="Huang E."/>
            <person name="Gao Y."/>
            <person name="Liu J."/>
            <person name="Shao H."/>
            <person name="Ye R."/>
            <person name="Li L."/>
            <person name="Wei W."/>
            <person name="Wang X."/>
            <person name="Wang C."/>
            <person name="Yang T."/>
            <person name="Huo Q."/>
            <person name="Li W."/>
            <person name="Guo W."/>
            <person name="Chen H."/>
            <person name="Zhou L."/>
            <person name="Ni X."/>
            <person name="Tian J."/>
            <person name="Zhou Y."/>
            <person name="Sheng Y."/>
            <person name="Liu T."/>
            <person name="Pan Y."/>
            <person name="Xia L."/>
            <person name="Li J."/>
            <person name="Zhao F."/>
            <person name="Cao W."/>
        </authorList>
    </citation>
    <scope>NUCLEOTIDE SEQUENCE</scope>
    <source>
        <strain evidence="1">Dsil-2018</strain>
    </source>
</reference>